<dbReference type="InterPro" id="IPR029069">
    <property type="entry name" value="HotDog_dom_sf"/>
</dbReference>
<dbReference type="Gene3D" id="3.10.129.10">
    <property type="entry name" value="Hotdog Thioesterase"/>
    <property type="match status" value="1"/>
</dbReference>
<reference evidence="5 6" key="1">
    <citation type="journal article" date="2018" name="Parasitology">
        <title>The reduced genome of Candidatus Kinetoplastibacterium sorsogonicusi, the endosymbiont of Kentomonas sorsogonicus (Trypanosomatidae): loss of the haem-synthesis pathway.</title>
        <authorList>
            <person name="Silva F.M."/>
            <person name="Kostygov A.Y."/>
            <person name="Spodareva V.V."/>
            <person name="Butenko A."/>
            <person name="Tossou R."/>
            <person name="Lukes J."/>
            <person name="Yurchenko V."/>
            <person name="Alves J.M.P."/>
        </authorList>
    </citation>
    <scope>NUCLEOTIDE SEQUENCE [LARGE SCALE GENOMIC DNA]</scope>
    <source>
        <strain evidence="5 6">MF-08</strain>
    </source>
</reference>
<evidence type="ECO:0000259" key="4">
    <source>
        <dbReference type="PROSITE" id="PS51770"/>
    </source>
</evidence>
<dbReference type="GO" id="GO:0006637">
    <property type="term" value="P:acyl-CoA metabolic process"/>
    <property type="evidence" value="ECO:0007669"/>
    <property type="project" value="TreeGrafter"/>
</dbReference>
<gene>
    <name evidence="5" type="ORF">CKSOR_00112</name>
</gene>
<dbReference type="GO" id="GO:0005829">
    <property type="term" value="C:cytosol"/>
    <property type="evidence" value="ECO:0007669"/>
    <property type="project" value="TreeGrafter"/>
</dbReference>
<dbReference type="GO" id="GO:0009062">
    <property type="term" value="P:fatty acid catabolic process"/>
    <property type="evidence" value="ECO:0007669"/>
    <property type="project" value="TreeGrafter"/>
</dbReference>
<keyword evidence="2 3" id="KW-0378">Hydrolase</keyword>
<dbReference type="PROSITE" id="PS51770">
    <property type="entry name" value="HOTDOG_ACOT"/>
    <property type="match status" value="1"/>
</dbReference>
<evidence type="ECO:0000256" key="1">
    <source>
        <dbReference type="ARBA" id="ARBA00010458"/>
    </source>
</evidence>
<sequence>MCDGNPIIKIMPMPADSNLNGKVFGGWIMSQIDIAGSILARERAQGKVATVAVNHIHFKYPMLIGDLISIYANIIKTGNTSITIKIEVFSNRSNGLNNLKTVDAILTYVAIDDNNNSRILPNLS</sequence>
<evidence type="ECO:0000313" key="6">
    <source>
        <dbReference type="Proteomes" id="UP000266796"/>
    </source>
</evidence>
<dbReference type="SUPFAM" id="SSF54637">
    <property type="entry name" value="Thioesterase/thiol ester dehydrase-isomerase"/>
    <property type="match status" value="1"/>
</dbReference>
<evidence type="ECO:0000256" key="3">
    <source>
        <dbReference type="PROSITE-ProRule" id="PRU01106"/>
    </source>
</evidence>
<dbReference type="CDD" id="cd03442">
    <property type="entry name" value="BFIT_BACH"/>
    <property type="match status" value="1"/>
</dbReference>
<accession>A0A3S7J9A4</accession>
<protein>
    <submittedName>
        <fullName evidence="5">Putative acyl-CoA thioester hydrolase</fullName>
        <ecNumber evidence="5">3.1.2.-</ecNumber>
    </submittedName>
</protein>
<dbReference type="OrthoDB" id="9801856at2"/>
<dbReference type="GO" id="GO:0052816">
    <property type="term" value="F:long-chain fatty acyl-CoA hydrolase activity"/>
    <property type="evidence" value="ECO:0007669"/>
    <property type="project" value="TreeGrafter"/>
</dbReference>
<dbReference type="PANTHER" id="PTHR11049">
    <property type="entry name" value="ACYL COENZYME A THIOESTER HYDROLASE"/>
    <property type="match status" value="1"/>
</dbReference>
<dbReference type="InterPro" id="IPR006683">
    <property type="entry name" value="Thioestr_dom"/>
</dbReference>
<dbReference type="EC" id="3.1.2.-" evidence="5"/>
<keyword evidence="6" id="KW-1185">Reference proteome</keyword>
<dbReference type="InterPro" id="IPR040170">
    <property type="entry name" value="Cytosol_ACT"/>
</dbReference>
<dbReference type="Pfam" id="PF03061">
    <property type="entry name" value="4HBT"/>
    <property type="match status" value="1"/>
</dbReference>
<dbReference type="PANTHER" id="PTHR11049:SF5">
    <property type="entry name" value="ACYL-COA THIOESTER HYDROLASE YCIA"/>
    <property type="match status" value="1"/>
</dbReference>
<organism evidence="5 6">
    <name type="scientific">Candidatus Kinetoplastidibacterium kentomonadis</name>
    <dbReference type="NCBI Taxonomy" id="1576550"/>
    <lineage>
        <taxon>Bacteria</taxon>
        <taxon>Pseudomonadati</taxon>
        <taxon>Pseudomonadota</taxon>
        <taxon>Betaproteobacteria</taxon>
        <taxon>Candidatus Kinetoplastidibacterium</taxon>
    </lineage>
</organism>
<dbReference type="EMBL" id="CP025628">
    <property type="protein sequence ID" value="AWD32252.1"/>
    <property type="molecule type" value="Genomic_DNA"/>
</dbReference>
<dbReference type="Proteomes" id="UP000266796">
    <property type="component" value="Chromosome"/>
</dbReference>
<evidence type="ECO:0000256" key="2">
    <source>
        <dbReference type="ARBA" id="ARBA00022801"/>
    </source>
</evidence>
<feature type="domain" description="HotDog ACOT-type" evidence="4">
    <location>
        <begin position="2"/>
        <end position="114"/>
    </location>
</feature>
<name>A0A3S7J9A4_9PROT</name>
<dbReference type="InterPro" id="IPR033120">
    <property type="entry name" value="HOTDOG_ACOT"/>
</dbReference>
<dbReference type="AlphaFoldDB" id="A0A3S7J9A4"/>
<proteinExistence type="inferred from homology"/>
<evidence type="ECO:0000313" key="5">
    <source>
        <dbReference type="EMBL" id="AWD32252.1"/>
    </source>
</evidence>
<dbReference type="RefSeq" id="WP_108673674.1">
    <property type="nucleotide sequence ID" value="NZ_CP025628.1"/>
</dbReference>
<dbReference type="KEGG" id="kso:CKSOR_00112"/>
<comment type="similarity">
    <text evidence="1">Belongs to the acyl coenzyme A hydrolase family.</text>
</comment>